<evidence type="ECO:0000256" key="2">
    <source>
        <dbReference type="SAM" id="SignalP"/>
    </source>
</evidence>
<evidence type="ECO:0000313" key="4">
    <source>
        <dbReference type="Proteomes" id="UP001234581"/>
    </source>
</evidence>
<gene>
    <name evidence="3" type="ORF">O0I10_006984</name>
</gene>
<protein>
    <submittedName>
        <fullName evidence="3">Uncharacterized protein</fullName>
    </submittedName>
</protein>
<feature type="chain" id="PRO_5042260531" evidence="2">
    <location>
        <begin position="25"/>
        <end position="142"/>
    </location>
</feature>
<keyword evidence="4" id="KW-1185">Reference proteome</keyword>
<dbReference type="RefSeq" id="XP_058342341.1">
    <property type="nucleotide sequence ID" value="XM_058487006.1"/>
</dbReference>
<feature type="compositionally biased region" description="Pro residues" evidence="1">
    <location>
        <begin position="76"/>
        <end position="87"/>
    </location>
</feature>
<comment type="caution">
    <text evidence="3">The sequence shown here is derived from an EMBL/GenBank/DDBJ whole genome shotgun (WGS) entry which is preliminary data.</text>
</comment>
<name>A0AAD7XYA3_9FUNG</name>
<feature type="region of interest" description="Disordered" evidence="1">
    <location>
        <begin position="68"/>
        <end position="105"/>
    </location>
</feature>
<reference evidence="3 4" key="1">
    <citation type="submission" date="2023-03" db="EMBL/GenBank/DDBJ databases">
        <title>Genome sequence of Lichtheimia ornata CBS 291.66.</title>
        <authorList>
            <person name="Mohabir J.T."/>
            <person name="Shea T.P."/>
            <person name="Kurbessoian T."/>
            <person name="Berby B."/>
            <person name="Fontaine J."/>
            <person name="Livny J."/>
            <person name="Gnirke A."/>
            <person name="Stajich J.E."/>
            <person name="Cuomo C.A."/>
        </authorList>
    </citation>
    <scope>NUCLEOTIDE SEQUENCE [LARGE SCALE GENOMIC DNA]</scope>
    <source>
        <strain evidence="3">CBS 291.66</strain>
    </source>
</reference>
<organism evidence="3 4">
    <name type="scientific">Lichtheimia ornata</name>
    <dbReference type="NCBI Taxonomy" id="688661"/>
    <lineage>
        <taxon>Eukaryota</taxon>
        <taxon>Fungi</taxon>
        <taxon>Fungi incertae sedis</taxon>
        <taxon>Mucoromycota</taxon>
        <taxon>Mucoromycotina</taxon>
        <taxon>Mucoromycetes</taxon>
        <taxon>Mucorales</taxon>
        <taxon>Lichtheimiaceae</taxon>
        <taxon>Lichtheimia</taxon>
    </lineage>
</organism>
<dbReference type="EMBL" id="JARTCD010000032">
    <property type="protein sequence ID" value="KAJ8657428.1"/>
    <property type="molecule type" value="Genomic_DNA"/>
</dbReference>
<evidence type="ECO:0000256" key="1">
    <source>
        <dbReference type="SAM" id="MobiDB-lite"/>
    </source>
</evidence>
<proteinExistence type="predicted"/>
<dbReference type="AlphaFoldDB" id="A0AAD7XYA3"/>
<evidence type="ECO:0000313" key="3">
    <source>
        <dbReference type="EMBL" id="KAJ8657428.1"/>
    </source>
</evidence>
<dbReference type="GeneID" id="83214393"/>
<feature type="signal peptide" evidence="2">
    <location>
        <begin position="1"/>
        <end position="24"/>
    </location>
</feature>
<keyword evidence="2" id="KW-0732">Signal</keyword>
<sequence length="142" mass="15714">MRLSLLTLSVAACFVASVSQVAYAADEDPCTAIKSNCVKSPFNELQIPCSKGGDYTVLEKNDCCCNNESAPSDKGNPPPTTPAPKPNPNKGNPPRRKGKGRLIWVPPRCVRGRRTRQQIIQCARNFRRGRGNRRPGPRQRRQ</sequence>
<accession>A0AAD7XYA3</accession>
<dbReference type="Proteomes" id="UP001234581">
    <property type="component" value="Unassembled WGS sequence"/>
</dbReference>